<comment type="caution">
    <text evidence="2">The sequence shown here is derived from an EMBL/GenBank/DDBJ whole genome shotgun (WGS) entry which is preliminary data.</text>
</comment>
<dbReference type="InterPro" id="IPR029068">
    <property type="entry name" value="Glyas_Bleomycin-R_OHBP_Dase"/>
</dbReference>
<dbReference type="InterPro" id="IPR004360">
    <property type="entry name" value="Glyas_Fos-R_dOase_dom"/>
</dbReference>
<gene>
    <name evidence="2" type="ORF">I8D64_06950</name>
</gene>
<sequence length="65" mass="6890">MTRDATATVNPACSIFVDDIEAAHTAAIAAGVEIVHPLTREDWGVTRFFYRDSAGSVVNVGTHTG</sequence>
<evidence type="ECO:0000313" key="2">
    <source>
        <dbReference type="EMBL" id="MBK0331139.1"/>
    </source>
</evidence>
<dbReference type="SUPFAM" id="SSF54593">
    <property type="entry name" value="Glyoxalase/Bleomycin resistance protein/Dihydroxybiphenyl dioxygenase"/>
    <property type="match status" value="1"/>
</dbReference>
<dbReference type="RefSeq" id="WP_200501802.1">
    <property type="nucleotide sequence ID" value="NZ_JAEDAJ010000003.1"/>
</dbReference>
<dbReference type="Proteomes" id="UP000612352">
    <property type="component" value="Unassembled WGS sequence"/>
</dbReference>
<evidence type="ECO:0000313" key="3">
    <source>
        <dbReference type="Proteomes" id="UP000612352"/>
    </source>
</evidence>
<organism evidence="2 3">
    <name type="scientific">Brachybacterium halotolerans</name>
    <dbReference type="NCBI Taxonomy" id="2795215"/>
    <lineage>
        <taxon>Bacteria</taxon>
        <taxon>Bacillati</taxon>
        <taxon>Actinomycetota</taxon>
        <taxon>Actinomycetes</taxon>
        <taxon>Micrococcales</taxon>
        <taxon>Dermabacteraceae</taxon>
        <taxon>Brachybacterium</taxon>
    </lineage>
</organism>
<keyword evidence="3" id="KW-1185">Reference proteome</keyword>
<protein>
    <submittedName>
        <fullName evidence="2">Bleomycin resistance protein</fullName>
    </submittedName>
</protein>
<dbReference type="Pfam" id="PF00903">
    <property type="entry name" value="Glyoxalase"/>
    <property type="match status" value="1"/>
</dbReference>
<reference evidence="2 3" key="1">
    <citation type="submission" date="2020-12" db="EMBL/GenBank/DDBJ databases">
        <title>Brachybacterium sp. MASK1Z-5, whole genome shotgun sequence.</title>
        <authorList>
            <person name="Tuo L."/>
        </authorList>
    </citation>
    <scope>NUCLEOTIDE SEQUENCE [LARGE SCALE GENOMIC DNA]</scope>
    <source>
        <strain evidence="2 3">MASK1Z-5</strain>
    </source>
</reference>
<dbReference type="Gene3D" id="3.10.180.10">
    <property type="entry name" value="2,3-Dihydroxybiphenyl 1,2-Dioxygenase, domain 1"/>
    <property type="match status" value="1"/>
</dbReference>
<proteinExistence type="predicted"/>
<accession>A0ABS1B946</accession>
<evidence type="ECO:0000259" key="1">
    <source>
        <dbReference type="Pfam" id="PF00903"/>
    </source>
</evidence>
<feature type="domain" description="Glyoxalase/fosfomycin resistance/dioxygenase" evidence="1">
    <location>
        <begin position="16"/>
        <end position="58"/>
    </location>
</feature>
<name>A0ABS1B946_9MICO</name>
<dbReference type="EMBL" id="JAEDAJ010000003">
    <property type="protein sequence ID" value="MBK0331139.1"/>
    <property type="molecule type" value="Genomic_DNA"/>
</dbReference>